<reference evidence="2" key="1">
    <citation type="submission" date="2020-11" db="EMBL/GenBank/DDBJ databases">
        <authorList>
            <person name="Whiteford S."/>
        </authorList>
    </citation>
    <scope>NUCLEOTIDE SEQUENCE</scope>
</reference>
<organism evidence="2 3">
    <name type="scientific">Plutella xylostella</name>
    <name type="common">Diamondback moth</name>
    <name type="synonym">Plutella maculipennis</name>
    <dbReference type="NCBI Taxonomy" id="51655"/>
    <lineage>
        <taxon>Eukaryota</taxon>
        <taxon>Metazoa</taxon>
        <taxon>Ecdysozoa</taxon>
        <taxon>Arthropoda</taxon>
        <taxon>Hexapoda</taxon>
        <taxon>Insecta</taxon>
        <taxon>Pterygota</taxon>
        <taxon>Neoptera</taxon>
        <taxon>Endopterygota</taxon>
        <taxon>Lepidoptera</taxon>
        <taxon>Glossata</taxon>
        <taxon>Ditrysia</taxon>
        <taxon>Yponomeutoidea</taxon>
        <taxon>Plutellidae</taxon>
        <taxon>Plutella</taxon>
    </lineage>
</organism>
<keyword evidence="3" id="KW-1185">Reference proteome</keyword>
<feature type="compositionally biased region" description="Basic residues" evidence="1">
    <location>
        <begin position="34"/>
        <end position="45"/>
    </location>
</feature>
<dbReference type="AlphaFoldDB" id="A0A8S4FE94"/>
<dbReference type="Proteomes" id="UP000653454">
    <property type="component" value="Unassembled WGS sequence"/>
</dbReference>
<comment type="caution">
    <text evidence="2">The sequence shown here is derived from an EMBL/GenBank/DDBJ whole genome shotgun (WGS) entry which is preliminary data.</text>
</comment>
<evidence type="ECO:0000256" key="1">
    <source>
        <dbReference type="SAM" id="MobiDB-lite"/>
    </source>
</evidence>
<proteinExistence type="predicted"/>
<dbReference type="EMBL" id="CAJHNJ030000032">
    <property type="protein sequence ID" value="CAG9126573.1"/>
    <property type="molecule type" value="Genomic_DNA"/>
</dbReference>
<gene>
    <name evidence="2" type="ORF">PLXY2_LOCUS8651</name>
</gene>
<sequence>MTARCVEVEGAFRRSVCVRVRNWRCAGAAGGGRSRPRAGRGRRGAGRAAVLRQRQCRPHVSPRQSQQSVSRRECSSPSGAQCSVQCPRAASDPQHAPRPPAAAAPLIRHDRPGEPPHQLLHHQHQQFDHRSRSKMTH</sequence>
<feature type="region of interest" description="Disordered" evidence="1">
    <location>
        <begin position="28"/>
        <end position="137"/>
    </location>
</feature>
<name>A0A8S4FE94_PLUXY</name>
<evidence type="ECO:0000313" key="3">
    <source>
        <dbReference type="Proteomes" id="UP000653454"/>
    </source>
</evidence>
<accession>A0A8S4FE94</accession>
<protein>
    <submittedName>
        <fullName evidence="2">(diamondback moth) hypothetical protein</fullName>
    </submittedName>
</protein>
<evidence type="ECO:0000313" key="2">
    <source>
        <dbReference type="EMBL" id="CAG9126573.1"/>
    </source>
</evidence>